<keyword evidence="10 12" id="KW-0472">Membrane</keyword>
<name>A0A852WA86_PSEA5</name>
<dbReference type="GO" id="GO:0000155">
    <property type="term" value="F:phosphorelay sensor kinase activity"/>
    <property type="evidence" value="ECO:0007669"/>
    <property type="project" value="InterPro"/>
</dbReference>
<dbReference type="Gene3D" id="3.30.565.10">
    <property type="entry name" value="Histidine kinase-like ATPase, C-terminal domain"/>
    <property type="match status" value="1"/>
</dbReference>
<keyword evidence="9" id="KW-0902">Two-component regulatory system</keyword>
<evidence type="ECO:0000259" key="13">
    <source>
        <dbReference type="PROSITE" id="PS50109"/>
    </source>
</evidence>
<dbReference type="EC" id="2.7.13.3" evidence="3"/>
<evidence type="ECO:0000256" key="12">
    <source>
        <dbReference type="SAM" id="Phobius"/>
    </source>
</evidence>
<feature type="domain" description="HAMP" evidence="14">
    <location>
        <begin position="197"/>
        <end position="250"/>
    </location>
</feature>
<dbReference type="Pfam" id="PF00672">
    <property type="entry name" value="HAMP"/>
    <property type="match status" value="1"/>
</dbReference>
<evidence type="ECO:0000256" key="8">
    <source>
        <dbReference type="ARBA" id="ARBA00022989"/>
    </source>
</evidence>
<organism evidence="15 16">
    <name type="scientific">Pseudonocardia alni</name>
    <name type="common">Amycolata alni</name>
    <dbReference type="NCBI Taxonomy" id="33907"/>
    <lineage>
        <taxon>Bacteria</taxon>
        <taxon>Bacillati</taxon>
        <taxon>Actinomycetota</taxon>
        <taxon>Actinomycetes</taxon>
        <taxon>Pseudonocardiales</taxon>
        <taxon>Pseudonocardiaceae</taxon>
        <taxon>Pseudonocardia</taxon>
    </lineage>
</organism>
<dbReference type="SMART" id="SM00304">
    <property type="entry name" value="HAMP"/>
    <property type="match status" value="1"/>
</dbReference>
<dbReference type="AlphaFoldDB" id="A0A852WA86"/>
<comment type="catalytic activity">
    <reaction evidence="1">
        <text>ATP + protein L-histidine = ADP + protein N-phospho-L-histidine.</text>
        <dbReference type="EC" id="2.7.13.3"/>
    </reaction>
</comment>
<dbReference type="Gene3D" id="6.10.340.10">
    <property type="match status" value="1"/>
</dbReference>
<dbReference type="SMART" id="SM00388">
    <property type="entry name" value="HisKA"/>
    <property type="match status" value="1"/>
</dbReference>
<keyword evidence="6 12" id="KW-0812">Transmembrane</keyword>
<dbReference type="PROSITE" id="PS50885">
    <property type="entry name" value="HAMP"/>
    <property type="match status" value="1"/>
</dbReference>
<comment type="caution">
    <text evidence="15">The sequence shown here is derived from an EMBL/GenBank/DDBJ whole genome shotgun (WGS) entry which is preliminary data.</text>
</comment>
<dbReference type="CDD" id="cd00082">
    <property type="entry name" value="HisKA"/>
    <property type="match status" value="1"/>
</dbReference>
<dbReference type="EMBL" id="JACCCZ010000001">
    <property type="protein sequence ID" value="NYG02332.1"/>
    <property type="molecule type" value="Genomic_DNA"/>
</dbReference>
<evidence type="ECO:0000313" key="15">
    <source>
        <dbReference type="EMBL" id="NYG02332.1"/>
    </source>
</evidence>
<dbReference type="SUPFAM" id="SSF47384">
    <property type="entry name" value="Homodimeric domain of signal transducing histidine kinase"/>
    <property type="match status" value="1"/>
</dbReference>
<dbReference type="InterPro" id="IPR005467">
    <property type="entry name" value="His_kinase_dom"/>
</dbReference>
<dbReference type="InterPro" id="IPR036890">
    <property type="entry name" value="HATPase_C_sf"/>
</dbReference>
<dbReference type="InterPro" id="IPR003661">
    <property type="entry name" value="HisK_dim/P_dom"/>
</dbReference>
<dbReference type="Pfam" id="PF02518">
    <property type="entry name" value="HATPase_c"/>
    <property type="match status" value="1"/>
</dbReference>
<evidence type="ECO:0000256" key="4">
    <source>
        <dbReference type="ARBA" id="ARBA00022553"/>
    </source>
</evidence>
<evidence type="ECO:0000256" key="5">
    <source>
        <dbReference type="ARBA" id="ARBA00022679"/>
    </source>
</evidence>
<dbReference type="Proteomes" id="UP000549695">
    <property type="component" value="Unassembled WGS sequence"/>
</dbReference>
<dbReference type="InterPro" id="IPR036097">
    <property type="entry name" value="HisK_dim/P_sf"/>
</dbReference>
<feature type="compositionally biased region" description="Pro residues" evidence="11">
    <location>
        <begin position="99"/>
        <end position="109"/>
    </location>
</feature>
<evidence type="ECO:0000256" key="7">
    <source>
        <dbReference type="ARBA" id="ARBA00022777"/>
    </source>
</evidence>
<feature type="transmembrane region" description="Helical" evidence="12">
    <location>
        <begin position="21"/>
        <end position="43"/>
    </location>
</feature>
<feature type="region of interest" description="Disordered" evidence="11">
    <location>
        <begin position="89"/>
        <end position="150"/>
    </location>
</feature>
<feature type="transmembrane region" description="Helical" evidence="12">
    <location>
        <begin position="175"/>
        <end position="196"/>
    </location>
</feature>
<evidence type="ECO:0000256" key="9">
    <source>
        <dbReference type="ARBA" id="ARBA00023012"/>
    </source>
</evidence>
<feature type="compositionally biased region" description="Pro residues" evidence="11">
    <location>
        <begin position="124"/>
        <end position="140"/>
    </location>
</feature>
<dbReference type="RefSeq" id="WP_179761241.1">
    <property type="nucleotide sequence ID" value="NZ_BAAAJZ010000003.1"/>
</dbReference>
<dbReference type="PROSITE" id="PS50109">
    <property type="entry name" value="HIS_KIN"/>
    <property type="match status" value="1"/>
</dbReference>
<dbReference type="PANTHER" id="PTHR45436">
    <property type="entry name" value="SENSOR HISTIDINE KINASE YKOH"/>
    <property type="match status" value="1"/>
</dbReference>
<keyword evidence="8 12" id="KW-1133">Transmembrane helix</keyword>
<reference evidence="15 16" key="1">
    <citation type="submission" date="2020-07" db="EMBL/GenBank/DDBJ databases">
        <title>Sequencing the genomes of 1000 actinobacteria strains.</title>
        <authorList>
            <person name="Klenk H.-P."/>
        </authorList>
    </citation>
    <scope>NUCLEOTIDE SEQUENCE [LARGE SCALE GENOMIC DNA]</scope>
    <source>
        <strain evidence="15 16">DSM 44749</strain>
    </source>
</reference>
<feature type="compositionally biased region" description="Basic and acidic residues" evidence="11">
    <location>
        <begin position="110"/>
        <end position="122"/>
    </location>
</feature>
<keyword evidence="5" id="KW-0808">Transferase</keyword>
<evidence type="ECO:0000256" key="1">
    <source>
        <dbReference type="ARBA" id="ARBA00000085"/>
    </source>
</evidence>
<evidence type="ECO:0000259" key="14">
    <source>
        <dbReference type="PROSITE" id="PS50885"/>
    </source>
</evidence>
<keyword evidence="4" id="KW-0597">Phosphoprotein</keyword>
<evidence type="ECO:0000256" key="2">
    <source>
        <dbReference type="ARBA" id="ARBA00004236"/>
    </source>
</evidence>
<comment type="subcellular location">
    <subcellularLocation>
        <location evidence="2">Cell membrane</location>
    </subcellularLocation>
</comment>
<evidence type="ECO:0000256" key="10">
    <source>
        <dbReference type="ARBA" id="ARBA00023136"/>
    </source>
</evidence>
<dbReference type="GO" id="GO:0005886">
    <property type="term" value="C:plasma membrane"/>
    <property type="evidence" value="ECO:0007669"/>
    <property type="project" value="UniProtKB-SubCell"/>
</dbReference>
<keyword evidence="16" id="KW-1185">Reference proteome</keyword>
<dbReference type="GeneID" id="98055475"/>
<dbReference type="Pfam" id="PF00512">
    <property type="entry name" value="HisKA"/>
    <property type="match status" value="1"/>
</dbReference>
<gene>
    <name evidence="15" type="ORF">HDA37_002617</name>
</gene>
<dbReference type="Gene3D" id="1.10.287.130">
    <property type="match status" value="1"/>
</dbReference>
<dbReference type="PRINTS" id="PR00344">
    <property type="entry name" value="BCTRLSENSOR"/>
</dbReference>
<evidence type="ECO:0000256" key="11">
    <source>
        <dbReference type="SAM" id="MobiDB-lite"/>
    </source>
</evidence>
<dbReference type="PANTHER" id="PTHR45436:SF5">
    <property type="entry name" value="SENSOR HISTIDINE KINASE TRCS"/>
    <property type="match status" value="1"/>
</dbReference>
<feature type="domain" description="Histidine kinase" evidence="13">
    <location>
        <begin position="265"/>
        <end position="480"/>
    </location>
</feature>
<dbReference type="SUPFAM" id="SSF55874">
    <property type="entry name" value="ATPase domain of HSP90 chaperone/DNA topoisomerase II/histidine kinase"/>
    <property type="match status" value="1"/>
</dbReference>
<accession>A0A852WA86</accession>
<proteinExistence type="predicted"/>
<evidence type="ECO:0000256" key="6">
    <source>
        <dbReference type="ARBA" id="ARBA00022692"/>
    </source>
</evidence>
<evidence type="ECO:0000313" key="16">
    <source>
        <dbReference type="Proteomes" id="UP000549695"/>
    </source>
</evidence>
<evidence type="ECO:0000256" key="3">
    <source>
        <dbReference type="ARBA" id="ARBA00012438"/>
    </source>
</evidence>
<dbReference type="CDD" id="cd00075">
    <property type="entry name" value="HATPase"/>
    <property type="match status" value="1"/>
</dbReference>
<dbReference type="InterPro" id="IPR004358">
    <property type="entry name" value="Sig_transdc_His_kin-like_C"/>
</dbReference>
<protein>
    <recommendedName>
        <fullName evidence="3">histidine kinase</fullName>
        <ecNumber evidence="3">2.7.13.3</ecNumber>
    </recommendedName>
</protein>
<dbReference type="InterPro" id="IPR003594">
    <property type="entry name" value="HATPase_dom"/>
</dbReference>
<keyword evidence="7 15" id="KW-0418">Kinase</keyword>
<sequence>MSSAAQTRTATPSLRRRVTAAVLGVVAVLLVLVVVLVDVLLGARLESDLDSRLRDRVVQAQQLIAAGATPEELVTGLSGQQIRIKVTTGDGEVMGDPGLNPPGTPPPAGRPDRGPGGDRTDDPSSPPAAPVPAGRPPVPPDTGSRSVTLDAGGGATVELVADASDVTQVRNGLRAVLAGSVLLTLLVALGAVSFVVRTALRPLDRMTVLAGRITAGERDARLRPDRPHTDLGTAAAAMDGMLDALTDAERRSRKEAERTRVFLADAAHELRTPLSGITAVAETLERSGPDAEPARRTRRLELLLGETRRAGRLVTDMLDLARIDGGTAVAPREVDVAGIARAETRRAAVLAPGLTVDCHGEPAAVRADPQAVSRILANLLDNARRHTPDGGRIEVVTRTDRAAGTVSVSVRNTGTPIADGDRERVFDRLVRLQDARDRDSGGAGLGLAIARGLARAHGGDLTCPPDDDGATFVLTLPVTGPDGPGGLPS</sequence>
<dbReference type="SMART" id="SM00387">
    <property type="entry name" value="HATPase_c"/>
    <property type="match status" value="1"/>
</dbReference>
<dbReference type="InterPro" id="IPR050428">
    <property type="entry name" value="TCS_sensor_his_kinase"/>
</dbReference>
<dbReference type="InterPro" id="IPR003660">
    <property type="entry name" value="HAMP_dom"/>
</dbReference>